<dbReference type="InterPro" id="IPR039315">
    <property type="entry name" value="CheW"/>
</dbReference>
<sequence>MSEHLNRRASDRRRELIAFRVGAQEFCVDIMSVREIRGWTPATPLPHAQKFMRGVINLRGTVLPIIDLSARLGFGFTTPEARHVIIVVRVGEQETGLLVDAVCDILSVTEDMLQPTPNVASETVRSFIRGILAVEGRMIGEIGLERILPEKEAEAA</sequence>
<organism evidence="2 3">
    <name type="scientific">Neoaquamicrobium sediminum</name>
    <dbReference type="NCBI Taxonomy" id="1849104"/>
    <lineage>
        <taxon>Bacteria</taxon>
        <taxon>Pseudomonadati</taxon>
        <taxon>Pseudomonadota</taxon>
        <taxon>Alphaproteobacteria</taxon>
        <taxon>Hyphomicrobiales</taxon>
        <taxon>Phyllobacteriaceae</taxon>
        <taxon>Neoaquamicrobium</taxon>
    </lineage>
</organism>
<dbReference type="SMART" id="SM00260">
    <property type="entry name" value="CheW"/>
    <property type="match status" value="1"/>
</dbReference>
<dbReference type="CDD" id="cd00732">
    <property type="entry name" value="CheW"/>
    <property type="match status" value="1"/>
</dbReference>
<dbReference type="Pfam" id="PF01584">
    <property type="entry name" value="CheW"/>
    <property type="match status" value="1"/>
</dbReference>
<dbReference type="InterPro" id="IPR036061">
    <property type="entry name" value="CheW-like_dom_sf"/>
</dbReference>
<dbReference type="InterPro" id="IPR002545">
    <property type="entry name" value="CheW-lke_dom"/>
</dbReference>
<comment type="caution">
    <text evidence="2">The sequence shown here is derived from an EMBL/GenBank/DDBJ whole genome shotgun (WGS) entry which is preliminary data.</text>
</comment>
<dbReference type="EMBL" id="JAZHFV010000004">
    <property type="protein sequence ID" value="MEX4008285.1"/>
    <property type="molecule type" value="Genomic_DNA"/>
</dbReference>
<feature type="domain" description="CheW-like" evidence="1">
    <location>
        <begin position="13"/>
        <end position="153"/>
    </location>
</feature>
<protein>
    <submittedName>
        <fullName evidence="2">Chemotaxis protein CheW</fullName>
    </submittedName>
</protein>
<dbReference type="PANTHER" id="PTHR22617">
    <property type="entry name" value="CHEMOTAXIS SENSOR HISTIDINE KINASE-RELATED"/>
    <property type="match status" value="1"/>
</dbReference>
<dbReference type="SUPFAM" id="SSF50341">
    <property type="entry name" value="CheW-like"/>
    <property type="match status" value="1"/>
</dbReference>
<dbReference type="Gene3D" id="2.40.50.180">
    <property type="entry name" value="CheA-289, Domain 4"/>
    <property type="match status" value="1"/>
</dbReference>
<evidence type="ECO:0000259" key="1">
    <source>
        <dbReference type="PROSITE" id="PS50851"/>
    </source>
</evidence>
<proteinExistence type="predicted"/>
<evidence type="ECO:0000313" key="2">
    <source>
        <dbReference type="EMBL" id="MEX4008285.1"/>
    </source>
</evidence>
<keyword evidence="3" id="KW-1185">Reference proteome</keyword>
<gene>
    <name evidence="2" type="ORF">V1479_13305</name>
</gene>
<reference evidence="2 3" key="1">
    <citation type="submission" date="2024-01" db="EMBL/GenBank/DDBJ databases">
        <title>New evidence supports the origin of RcGTA from prophage.</title>
        <authorList>
            <person name="Xu Y."/>
            <person name="Liu B."/>
            <person name="Chen F."/>
        </authorList>
    </citation>
    <scope>NUCLEOTIDE SEQUENCE [LARGE SCALE GENOMIC DNA]</scope>
    <source>
        <strain evidence="2 3">CBW1107-2</strain>
    </source>
</reference>
<dbReference type="Proteomes" id="UP001559025">
    <property type="component" value="Unassembled WGS sequence"/>
</dbReference>
<dbReference type="PANTHER" id="PTHR22617:SF23">
    <property type="entry name" value="CHEMOTAXIS PROTEIN CHEW"/>
    <property type="match status" value="1"/>
</dbReference>
<name>A0ABV3WUS2_9HYPH</name>
<dbReference type="Gene3D" id="2.30.30.40">
    <property type="entry name" value="SH3 Domains"/>
    <property type="match status" value="1"/>
</dbReference>
<dbReference type="PROSITE" id="PS50851">
    <property type="entry name" value="CHEW"/>
    <property type="match status" value="1"/>
</dbReference>
<dbReference type="RefSeq" id="WP_173194707.1">
    <property type="nucleotide sequence ID" value="NZ_JABETK010000004.1"/>
</dbReference>
<accession>A0ABV3WUS2</accession>
<evidence type="ECO:0000313" key="3">
    <source>
        <dbReference type="Proteomes" id="UP001559025"/>
    </source>
</evidence>